<proteinExistence type="predicted"/>
<feature type="signal peptide" evidence="1">
    <location>
        <begin position="1"/>
        <end position="24"/>
    </location>
</feature>
<gene>
    <name evidence="2" type="ORF">GCM10007301_11750</name>
</gene>
<evidence type="ECO:0000256" key="1">
    <source>
        <dbReference type="SAM" id="SignalP"/>
    </source>
</evidence>
<dbReference type="EMBL" id="BMCT01000001">
    <property type="protein sequence ID" value="GGF53918.1"/>
    <property type="molecule type" value="Genomic_DNA"/>
</dbReference>
<reference evidence="2" key="1">
    <citation type="journal article" date="2014" name="Int. J. Syst. Evol. Microbiol.">
        <title>Complete genome sequence of Corynebacterium casei LMG S-19264T (=DSM 44701T), isolated from a smear-ripened cheese.</title>
        <authorList>
            <consortium name="US DOE Joint Genome Institute (JGI-PGF)"/>
            <person name="Walter F."/>
            <person name="Albersmeier A."/>
            <person name="Kalinowski J."/>
            <person name="Ruckert C."/>
        </authorList>
    </citation>
    <scope>NUCLEOTIDE SEQUENCE</scope>
    <source>
        <strain evidence="2">CCM 7897</strain>
    </source>
</reference>
<sequence length="174" mass="18370">MQKVIAAAVLTALMGLGLSGAADAAPRTNKSSKAEATPDPRVWSIVKADDAYVLRYALPRATDPSFAATCQPSAQLLQIAVEVPNDKKIRSGDGVPLSLSSGKRKLELAASAFLVNNEGLLVVEAAVTLDARVLDLFRDGDTLVVKMPGSSQNLPLAGARSRLADFERVCLARR</sequence>
<name>A0A917F6F9_9HYPH</name>
<evidence type="ECO:0000313" key="3">
    <source>
        <dbReference type="Proteomes" id="UP000606044"/>
    </source>
</evidence>
<organism evidence="2 3">
    <name type="scientific">Azorhizobium oxalatiphilum</name>
    <dbReference type="NCBI Taxonomy" id="980631"/>
    <lineage>
        <taxon>Bacteria</taxon>
        <taxon>Pseudomonadati</taxon>
        <taxon>Pseudomonadota</taxon>
        <taxon>Alphaproteobacteria</taxon>
        <taxon>Hyphomicrobiales</taxon>
        <taxon>Xanthobacteraceae</taxon>
        <taxon>Azorhizobium</taxon>
    </lineage>
</organism>
<comment type="caution">
    <text evidence="2">The sequence shown here is derived from an EMBL/GenBank/DDBJ whole genome shotgun (WGS) entry which is preliminary data.</text>
</comment>
<evidence type="ECO:0008006" key="4">
    <source>
        <dbReference type="Google" id="ProtNLM"/>
    </source>
</evidence>
<keyword evidence="3" id="KW-1185">Reference proteome</keyword>
<evidence type="ECO:0000313" key="2">
    <source>
        <dbReference type="EMBL" id="GGF53918.1"/>
    </source>
</evidence>
<feature type="chain" id="PRO_5038047963" description="Invasion associated locus B family protein" evidence="1">
    <location>
        <begin position="25"/>
        <end position="174"/>
    </location>
</feature>
<accession>A0A917F6F9</accession>
<reference evidence="2" key="2">
    <citation type="submission" date="2020-09" db="EMBL/GenBank/DDBJ databases">
        <authorList>
            <person name="Sun Q."/>
            <person name="Sedlacek I."/>
        </authorList>
    </citation>
    <scope>NUCLEOTIDE SEQUENCE</scope>
    <source>
        <strain evidence="2">CCM 7897</strain>
    </source>
</reference>
<keyword evidence="1" id="KW-0732">Signal</keyword>
<dbReference type="Proteomes" id="UP000606044">
    <property type="component" value="Unassembled WGS sequence"/>
</dbReference>
<dbReference type="AlphaFoldDB" id="A0A917F6F9"/>
<dbReference type="RefSeq" id="WP_188576236.1">
    <property type="nucleotide sequence ID" value="NZ_BMCT01000001.1"/>
</dbReference>
<protein>
    <recommendedName>
        <fullName evidence="4">Invasion associated locus B family protein</fullName>
    </recommendedName>
</protein>